<keyword evidence="1" id="KW-0808">Transferase</keyword>
<dbReference type="InterPro" id="IPR016181">
    <property type="entry name" value="Acyl_CoA_acyltransferase"/>
</dbReference>
<dbReference type="Proteomes" id="UP001565927">
    <property type="component" value="Unassembled WGS sequence"/>
</dbReference>
<comment type="caution">
    <text evidence="4">The sequence shown here is derived from an EMBL/GenBank/DDBJ whole genome shotgun (WGS) entry which is preliminary data.</text>
</comment>
<gene>
    <name evidence="4" type="ORF">AB2L27_09670</name>
</gene>
<reference evidence="4 5" key="1">
    <citation type="submission" date="2024-07" db="EMBL/GenBank/DDBJ databases">
        <authorList>
            <person name="Thanompreechachai J."/>
            <person name="Duangmal K."/>
        </authorList>
    </citation>
    <scope>NUCLEOTIDE SEQUENCE [LARGE SCALE GENOMIC DNA]</scope>
    <source>
        <strain evidence="4 5">LSe6-4</strain>
    </source>
</reference>
<feature type="domain" description="N-acetyltransferase" evidence="3">
    <location>
        <begin position="23"/>
        <end position="179"/>
    </location>
</feature>
<dbReference type="PROSITE" id="PS51186">
    <property type="entry name" value="GNAT"/>
    <property type="match status" value="1"/>
</dbReference>
<dbReference type="PANTHER" id="PTHR43877:SF1">
    <property type="entry name" value="ACETYLTRANSFERASE"/>
    <property type="match status" value="1"/>
</dbReference>
<organism evidence="4 5">
    <name type="scientific">Kineococcus halophytocola</name>
    <dbReference type="NCBI Taxonomy" id="3234027"/>
    <lineage>
        <taxon>Bacteria</taxon>
        <taxon>Bacillati</taxon>
        <taxon>Actinomycetota</taxon>
        <taxon>Actinomycetes</taxon>
        <taxon>Kineosporiales</taxon>
        <taxon>Kineosporiaceae</taxon>
        <taxon>Kineococcus</taxon>
    </lineage>
</organism>
<evidence type="ECO:0000259" key="3">
    <source>
        <dbReference type="PROSITE" id="PS51186"/>
    </source>
</evidence>
<proteinExistence type="predicted"/>
<evidence type="ECO:0000313" key="5">
    <source>
        <dbReference type="Proteomes" id="UP001565927"/>
    </source>
</evidence>
<dbReference type="InterPro" id="IPR050832">
    <property type="entry name" value="Bact_Acetyltransf"/>
</dbReference>
<protein>
    <submittedName>
        <fullName evidence="4">GNAT family N-acetyltransferase</fullName>
    </submittedName>
</protein>
<dbReference type="CDD" id="cd04301">
    <property type="entry name" value="NAT_SF"/>
    <property type="match status" value="1"/>
</dbReference>
<keyword evidence="5" id="KW-1185">Reference proteome</keyword>
<dbReference type="Gene3D" id="3.40.630.30">
    <property type="match status" value="1"/>
</dbReference>
<accession>A0ABV4H0E3</accession>
<keyword evidence="2" id="KW-0012">Acyltransferase</keyword>
<evidence type="ECO:0000256" key="2">
    <source>
        <dbReference type="ARBA" id="ARBA00023315"/>
    </source>
</evidence>
<dbReference type="SUPFAM" id="SSF55729">
    <property type="entry name" value="Acyl-CoA N-acyltransferases (Nat)"/>
    <property type="match status" value="2"/>
</dbReference>
<evidence type="ECO:0000313" key="4">
    <source>
        <dbReference type="EMBL" id="MEZ0165030.1"/>
    </source>
</evidence>
<dbReference type="EMBL" id="JBGFTU010000009">
    <property type="protein sequence ID" value="MEZ0165030.1"/>
    <property type="molecule type" value="Genomic_DNA"/>
</dbReference>
<dbReference type="PANTHER" id="PTHR43877">
    <property type="entry name" value="AMINOALKYLPHOSPHONATE N-ACETYLTRANSFERASE-RELATED-RELATED"/>
    <property type="match status" value="1"/>
</dbReference>
<name>A0ABV4H0E3_9ACTN</name>
<dbReference type="Pfam" id="PF00583">
    <property type="entry name" value="Acetyltransf_1"/>
    <property type="match status" value="1"/>
</dbReference>
<dbReference type="RefSeq" id="WP_370441254.1">
    <property type="nucleotide sequence ID" value="NZ_JBGFTU010000009.1"/>
</dbReference>
<sequence length="356" mass="38777">MTPAPTLRSTSSADPGRSDWARVHFDRWYDALAAAEAVDRPDPATWRRGELRALLERGAADERMHVLLAEEDGDVVGVADVRCPLADNRHLAHVHVAVPPAHRRRGVGSALLAAALDVAAAQGRTTVRACVDRPADRPPRDWPGSLAAARWGFGAGLLDSRRQLTLPPDAGRLAALEAAAAPHATGYRVRAHAGPVPEEDLEEMAHLTSRMSTDAPNGDLAVEPEHWDAARIREVEAVRAAQGRHQWVAVAQDATGRLVAHTVLVRSDHEPERLVQLDTLVLAEHRGHRLGTLVKLACLRRALLDNPAAHRVSTWNAVSNTPMVAVDEALGFVLDEFQEECEAPLERVVQTLRNRT</sequence>
<dbReference type="InterPro" id="IPR000182">
    <property type="entry name" value="GNAT_dom"/>
</dbReference>
<evidence type="ECO:0000256" key="1">
    <source>
        <dbReference type="ARBA" id="ARBA00022679"/>
    </source>
</evidence>